<sequence>MILEWAAAGAVILAGLIFCLRIMRRGITTLDQDRDQYLERIRAGERQLDEDRKNISLDEQCCVLRAAVEDLLRLAGDPPGHELSGKGTRLVLRTPAGEWRLELSMRERSLRGTRKVLHGRSRWLLSGFDRDETFDDLAGLMRSLNAHLRGDEMVTPEPAHLARRLSHQR</sequence>
<keyword evidence="1" id="KW-0812">Transmembrane</keyword>
<feature type="transmembrane region" description="Helical" evidence="1">
    <location>
        <begin position="6"/>
        <end position="23"/>
    </location>
</feature>
<keyword evidence="1" id="KW-0472">Membrane</keyword>
<comment type="caution">
    <text evidence="2">The sequence shown here is derived from an EMBL/GenBank/DDBJ whole genome shotgun (WGS) entry which is preliminary data.</text>
</comment>
<accession>A0A6L5XI15</accession>
<evidence type="ECO:0000256" key="1">
    <source>
        <dbReference type="SAM" id="Phobius"/>
    </source>
</evidence>
<reference evidence="2 3" key="1">
    <citation type="submission" date="2019-09" db="EMBL/GenBank/DDBJ databases">
        <title>In-depth cultivation of the pig gut microbiome towards novel bacterial diversity and tailored functional studies.</title>
        <authorList>
            <person name="Wylensek D."/>
            <person name="Hitch T.C.A."/>
            <person name="Clavel T."/>
        </authorList>
    </citation>
    <scope>NUCLEOTIDE SEQUENCE [LARGE SCALE GENOMIC DNA]</scope>
    <source>
        <strain evidence="2 3">PG-178-WT-4</strain>
    </source>
</reference>
<protein>
    <submittedName>
        <fullName evidence="2">Translation initiation factor IF-2</fullName>
    </submittedName>
</protein>
<organism evidence="2 3">
    <name type="scientific">Desulfovibrio porci</name>
    <dbReference type="NCBI Taxonomy" id="2605782"/>
    <lineage>
        <taxon>Bacteria</taxon>
        <taxon>Pseudomonadati</taxon>
        <taxon>Thermodesulfobacteriota</taxon>
        <taxon>Desulfovibrionia</taxon>
        <taxon>Desulfovibrionales</taxon>
        <taxon>Desulfovibrionaceae</taxon>
        <taxon>Desulfovibrio</taxon>
    </lineage>
</organism>
<keyword evidence="3" id="KW-1185">Reference proteome</keyword>
<name>A0A6L5XI15_9BACT</name>
<dbReference type="Proteomes" id="UP000477488">
    <property type="component" value="Unassembled WGS sequence"/>
</dbReference>
<gene>
    <name evidence="2" type="ORF">FYJ44_01540</name>
</gene>
<dbReference type="GO" id="GO:0003743">
    <property type="term" value="F:translation initiation factor activity"/>
    <property type="evidence" value="ECO:0007669"/>
    <property type="project" value="UniProtKB-KW"/>
</dbReference>
<keyword evidence="1" id="KW-1133">Transmembrane helix</keyword>
<evidence type="ECO:0000313" key="3">
    <source>
        <dbReference type="Proteomes" id="UP000477488"/>
    </source>
</evidence>
<dbReference type="EMBL" id="VUMH01000001">
    <property type="protein sequence ID" value="MSS26748.1"/>
    <property type="molecule type" value="Genomic_DNA"/>
</dbReference>
<keyword evidence="2" id="KW-0396">Initiation factor</keyword>
<proteinExistence type="predicted"/>
<dbReference type="RefSeq" id="WP_154508485.1">
    <property type="nucleotide sequence ID" value="NZ_VUMH01000001.1"/>
</dbReference>
<keyword evidence="2" id="KW-0648">Protein biosynthesis</keyword>
<dbReference type="AlphaFoldDB" id="A0A6L5XI15"/>
<evidence type="ECO:0000313" key="2">
    <source>
        <dbReference type="EMBL" id="MSS26748.1"/>
    </source>
</evidence>